<dbReference type="EMBL" id="FSRJ01000001">
    <property type="protein sequence ID" value="SIN72514.1"/>
    <property type="molecule type" value="Genomic_DNA"/>
</dbReference>
<reference evidence="2" key="1">
    <citation type="submission" date="2016-11" db="EMBL/GenBank/DDBJ databases">
        <authorList>
            <person name="Varghese N."/>
            <person name="Submissions S."/>
        </authorList>
    </citation>
    <scope>NUCLEOTIDE SEQUENCE [LARGE SCALE GENOMIC DNA]</scope>
    <source>
        <strain evidence="2">DSM 8595</strain>
    </source>
</reference>
<dbReference type="AlphaFoldDB" id="A0A1N6DPA7"/>
<sequence length="62" mass="6833">MIKSIEDLRIDAEFADSLVAYHQAARDYHTAEAAKSQVDYIHALEARTKAHNALLAYEGAAS</sequence>
<dbReference type="STRING" id="232089.SAMN05443544_0542"/>
<gene>
    <name evidence="1" type="ORF">SAMN05443544_0542</name>
</gene>
<evidence type="ECO:0000313" key="2">
    <source>
        <dbReference type="Proteomes" id="UP000184699"/>
    </source>
</evidence>
<name>A0A1N6DPA7_9MICO</name>
<organism evidence="1 2">
    <name type="scientific">Agromyces cerinus subsp. cerinus</name>
    <dbReference type="NCBI Taxonomy" id="232089"/>
    <lineage>
        <taxon>Bacteria</taxon>
        <taxon>Bacillati</taxon>
        <taxon>Actinomycetota</taxon>
        <taxon>Actinomycetes</taxon>
        <taxon>Micrococcales</taxon>
        <taxon>Microbacteriaceae</taxon>
        <taxon>Agromyces</taxon>
    </lineage>
</organism>
<protein>
    <submittedName>
        <fullName evidence="1">Uncharacterized protein</fullName>
    </submittedName>
</protein>
<dbReference type="Proteomes" id="UP000184699">
    <property type="component" value="Unassembled WGS sequence"/>
</dbReference>
<keyword evidence="2" id="KW-1185">Reference proteome</keyword>
<dbReference type="RefSeq" id="WP_074258798.1">
    <property type="nucleotide sequence ID" value="NZ_FSRJ01000001.1"/>
</dbReference>
<accession>A0A1N6DPA7</accession>
<evidence type="ECO:0000313" key="1">
    <source>
        <dbReference type="EMBL" id="SIN72514.1"/>
    </source>
</evidence>
<proteinExistence type="predicted"/>